<keyword evidence="3" id="KW-1185">Reference proteome</keyword>
<dbReference type="EMBL" id="JAJFAZ020000002">
    <property type="protein sequence ID" value="KAI5347468.1"/>
    <property type="molecule type" value="Genomic_DNA"/>
</dbReference>
<feature type="region of interest" description="Disordered" evidence="1">
    <location>
        <begin position="1"/>
        <end position="37"/>
    </location>
</feature>
<reference evidence="2 3" key="1">
    <citation type="journal article" date="2022" name="G3 (Bethesda)">
        <title>Whole-genome sequence and methylome profiling of the almond [Prunus dulcis (Mill.) D.A. Webb] cultivar 'Nonpareil'.</title>
        <authorList>
            <person name="D'Amico-Willman K.M."/>
            <person name="Ouma W.Z."/>
            <person name="Meulia T."/>
            <person name="Sideli G.M."/>
            <person name="Gradziel T.M."/>
            <person name="Fresnedo-Ramirez J."/>
        </authorList>
    </citation>
    <scope>NUCLEOTIDE SEQUENCE [LARGE SCALE GENOMIC DNA]</scope>
    <source>
        <strain evidence="2">Clone GOH B32 T37-40</strain>
    </source>
</reference>
<evidence type="ECO:0000313" key="2">
    <source>
        <dbReference type="EMBL" id="KAI5347468.1"/>
    </source>
</evidence>
<comment type="caution">
    <text evidence="2">The sequence shown here is derived from an EMBL/GenBank/DDBJ whole genome shotgun (WGS) entry which is preliminary data.</text>
</comment>
<accession>A0AAD4ZJB0</accession>
<organism evidence="2 3">
    <name type="scientific">Prunus dulcis</name>
    <name type="common">Almond</name>
    <name type="synonym">Amygdalus dulcis</name>
    <dbReference type="NCBI Taxonomy" id="3755"/>
    <lineage>
        <taxon>Eukaryota</taxon>
        <taxon>Viridiplantae</taxon>
        <taxon>Streptophyta</taxon>
        <taxon>Embryophyta</taxon>
        <taxon>Tracheophyta</taxon>
        <taxon>Spermatophyta</taxon>
        <taxon>Magnoliopsida</taxon>
        <taxon>eudicotyledons</taxon>
        <taxon>Gunneridae</taxon>
        <taxon>Pentapetalae</taxon>
        <taxon>rosids</taxon>
        <taxon>fabids</taxon>
        <taxon>Rosales</taxon>
        <taxon>Rosaceae</taxon>
        <taxon>Amygdaloideae</taxon>
        <taxon>Amygdaleae</taxon>
        <taxon>Prunus</taxon>
    </lineage>
</organism>
<evidence type="ECO:0000256" key="1">
    <source>
        <dbReference type="SAM" id="MobiDB-lite"/>
    </source>
</evidence>
<gene>
    <name evidence="2" type="ORF">L3X38_015347</name>
</gene>
<protein>
    <submittedName>
        <fullName evidence="2">Uncharacterized protein</fullName>
    </submittedName>
</protein>
<feature type="compositionally biased region" description="Basic and acidic residues" evidence="1">
    <location>
        <begin position="18"/>
        <end position="37"/>
    </location>
</feature>
<dbReference type="AlphaFoldDB" id="A0AAD4ZJB0"/>
<evidence type="ECO:0000313" key="3">
    <source>
        <dbReference type="Proteomes" id="UP001054821"/>
    </source>
</evidence>
<sequence length="109" mass="12540">MAENNNNNNALEGPQNDEDNRSVHNDENRSVHNDENPLVRTLHDYLHPARTSVPSYIIFPLNGQTFDFKSGMIQLLPTFHGMGYENPHSHVHEFRKFVELFQQKGVGLI</sequence>
<proteinExistence type="predicted"/>
<name>A0AAD4ZJB0_PRUDU</name>
<dbReference type="Proteomes" id="UP001054821">
    <property type="component" value="Chromosome 2"/>
</dbReference>